<evidence type="ECO:0000256" key="1">
    <source>
        <dbReference type="ARBA" id="ARBA00009437"/>
    </source>
</evidence>
<comment type="caution">
    <text evidence="6">The sequence shown here is derived from an EMBL/GenBank/DDBJ whole genome shotgun (WGS) entry which is preliminary data.</text>
</comment>
<comment type="similarity">
    <text evidence="1">Belongs to the LysR transcriptional regulatory family.</text>
</comment>
<dbReference type="EMBL" id="JAQNDL010000003">
    <property type="protein sequence ID" value="MDC0720361.1"/>
    <property type="molecule type" value="Genomic_DNA"/>
</dbReference>
<evidence type="ECO:0000256" key="2">
    <source>
        <dbReference type="ARBA" id="ARBA00023015"/>
    </source>
</evidence>
<dbReference type="InterPro" id="IPR000847">
    <property type="entry name" value="LysR_HTH_N"/>
</dbReference>
<dbReference type="InterPro" id="IPR036388">
    <property type="entry name" value="WH-like_DNA-bd_sf"/>
</dbReference>
<dbReference type="Pfam" id="PF00126">
    <property type="entry name" value="HTH_1"/>
    <property type="match status" value="1"/>
</dbReference>
<dbReference type="SUPFAM" id="SSF46785">
    <property type="entry name" value="Winged helix' DNA-binding domain"/>
    <property type="match status" value="1"/>
</dbReference>
<name>A0ABT5E6H0_9BACT</name>
<keyword evidence="2" id="KW-0805">Transcription regulation</keyword>
<dbReference type="Pfam" id="PF03466">
    <property type="entry name" value="LysR_substrate"/>
    <property type="match status" value="1"/>
</dbReference>
<dbReference type="SUPFAM" id="SSF53850">
    <property type="entry name" value="Periplasmic binding protein-like II"/>
    <property type="match status" value="1"/>
</dbReference>
<proteinExistence type="inferred from homology"/>
<keyword evidence="4" id="KW-0804">Transcription</keyword>
<dbReference type="InterPro" id="IPR058163">
    <property type="entry name" value="LysR-type_TF_proteobact-type"/>
</dbReference>
<dbReference type="PANTHER" id="PTHR30537">
    <property type="entry name" value="HTH-TYPE TRANSCRIPTIONAL REGULATOR"/>
    <property type="match status" value="1"/>
</dbReference>
<accession>A0ABT5E6H0</accession>
<feature type="domain" description="HTH lysR-type" evidence="5">
    <location>
        <begin position="1"/>
        <end position="62"/>
    </location>
</feature>
<dbReference type="Gene3D" id="3.40.190.290">
    <property type="match status" value="1"/>
</dbReference>
<keyword evidence="7" id="KW-1185">Reference proteome</keyword>
<dbReference type="RefSeq" id="WP_272088870.1">
    <property type="nucleotide sequence ID" value="NZ_JAQNDL010000003.1"/>
</dbReference>
<organism evidence="6 7">
    <name type="scientific">Nannocystis bainbridge</name>
    <dbReference type="NCBI Taxonomy" id="2995303"/>
    <lineage>
        <taxon>Bacteria</taxon>
        <taxon>Pseudomonadati</taxon>
        <taxon>Myxococcota</taxon>
        <taxon>Polyangia</taxon>
        <taxon>Nannocystales</taxon>
        <taxon>Nannocystaceae</taxon>
        <taxon>Nannocystis</taxon>
    </lineage>
</organism>
<dbReference type="PROSITE" id="PS50931">
    <property type="entry name" value="HTH_LYSR"/>
    <property type="match status" value="1"/>
</dbReference>
<evidence type="ECO:0000259" key="5">
    <source>
        <dbReference type="PROSITE" id="PS50931"/>
    </source>
</evidence>
<dbReference type="InterPro" id="IPR005119">
    <property type="entry name" value="LysR_subst-bd"/>
</dbReference>
<keyword evidence="3" id="KW-0238">DNA-binding</keyword>
<evidence type="ECO:0000256" key="3">
    <source>
        <dbReference type="ARBA" id="ARBA00023125"/>
    </source>
</evidence>
<evidence type="ECO:0000313" key="6">
    <source>
        <dbReference type="EMBL" id="MDC0720361.1"/>
    </source>
</evidence>
<sequence>MSLAADPSDLLLVARVLERGSFARAATDLGLPPSTVSRRVARLERQIGARLFERTTRSLRPTEIGEQLARLGATIRSIALQAEHVVSDHLDAPRGTLRISVPTPVIDTFLGIALSEFVRRYPDMRVEVVATDALVDLVAEGYDATIRIGSSSATSLGISPLASIVPVLAASRAYLERAPRLERLGDLASHSLVGHAVKKRTTWTFVSRAGHQERLEVAPRIVTNSSPLTTQCVISGAGISILPRSVAAREGLVVLEPGGYRPPPVSLSIMAPSARAKTPKTRAFITLMKEFVSTHADLFDVIGTRRAARQKPM</sequence>
<dbReference type="Gene3D" id="1.10.10.10">
    <property type="entry name" value="Winged helix-like DNA-binding domain superfamily/Winged helix DNA-binding domain"/>
    <property type="match status" value="1"/>
</dbReference>
<dbReference type="CDD" id="cd08422">
    <property type="entry name" value="PBP2_CrgA_like"/>
    <property type="match status" value="1"/>
</dbReference>
<gene>
    <name evidence="6" type="ORF">POL25_25900</name>
</gene>
<evidence type="ECO:0000313" key="7">
    <source>
        <dbReference type="Proteomes" id="UP001221686"/>
    </source>
</evidence>
<dbReference type="Proteomes" id="UP001221686">
    <property type="component" value="Unassembled WGS sequence"/>
</dbReference>
<protein>
    <submittedName>
        <fullName evidence="6">LysR family transcriptional regulator</fullName>
    </submittedName>
</protein>
<dbReference type="InterPro" id="IPR036390">
    <property type="entry name" value="WH_DNA-bd_sf"/>
</dbReference>
<dbReference type="PANTHER" id="PTHR30537:SF5">
    <property type="entry name" value="HTH-TYPE TRANSCRIPTIONAL ACTIVATOR TTDR-RELATED"/>
    <property type="match status" value="1"/>
</dbReference>
<reference evidence="6 7" key="1">
    <citation type="submission" date="2022-11" db="EMBL/GenBank/DDBJ databases">
        <title>Minimal conservation of predation-associated metabolite biosynthetic gene clusters underscores biosynthetic potential of Myxococcota including descriptions for ten novel species: Archangium lansinium sp. nov., Myxococcus landrumus sp. nov., Nannocystis bai.</title>
        <authorList>
            <person name="Ahearne A."/>
            <person name="Stevens C."/>
            <person name="Dowd S."/>
        </authorList>
    </citation>
    <scope>NUCLEOTIDE SEQUENCE [LARGE SCALE GENOMIC DNA]</scope>
    <source>
        <strain evidence="6 7">BB15-2</strain>
    </source>
</reference>
<evidence type="ECO:0000256" key="4">
    <source>
        <dbReference type="ARBA" id="ARBA00023163"/>
    </source>
</evidence>